<organism evidence="1 2">
    <name type="scientific">Scopulibacillus cellulosilyticus</name>
    <dbReference type="NCBI Taxonomy" id="2665665"/>
    <lineage>
        <taxon>Bacteria</taxon>
        <taxon>Bacillati</taxon>
        <taxon>Bacillota</taxon>
        <taxon>Bacilli</taxon>
        <taxon>Bacillales</taxon>
        <taxon>Sporolactobacillaceae</taxon>
        <taxon>Scopulibacillus</taxon>
    </lineage>
</organism>
<proteinExistence type="predicted"/>
<evidence type="ECO:0008006" key="3">
    <source>
        <dbReference type="Google" id="ProtNLM"/>
    </source>
</evidence>
<evidence type="ECO:0000313" key="2">
    <source>
        <dbReference type="Proteomes" id="UP001596505"/>
    </source>
</evidence>
<dbReference type="RefSeq" id="WP_380967726.1">
    <property type="nucleotide sequence ID" value="NZ_JBHTCO010000020.1"/>
</dbReference>
<evidence type="ECO:0000313" key="1">
    <source>
        <dbReference type="EMBL" id="MFC7394402.1"/>
    </source>
</evidence>
<sequence length="181" mass="21380">MSLSNKSNILSNDDLKRINSWINKLKEMKPLDKKQRVKKAKSKLKLNYKKIGAGCNRIVYDINHRYVLKVAITKRGIKNNEIEFNIYKHCPDQLREHLCPVKEIGYGWIIMDKMSKKVPKSSYYNRKRTEMFNEFKNNGIEAKDLQWSNLALSKSGKITVFDYGNFNMPSKNIIYKKKRKK</sequence>
<protein>
    <recommendedName>
        <fullName evidence="3">Serine/threonine protein kinase</fullName>
    </recommendedName>
</protein>
<name>A0ABW2Q084_9BACL</name>
<dbReference type="EMBL" id="JBHTCO010000020">
    <property type="protein sequence ID" value="MFC7394402.1"/>
    <property type="molecule type" value="Genomic_DNA"/>
</dbReference>
<keyword evidence="2" id="KW-1185">Reference proteome</keyword>
<dbReference type="Proteomes" id="UP001596505">
    <property type="component" value="Unassembled WGS sequence"/>
</dbReference>
<comment type="caution">
    <text evidence="1">The sequence shown here is derived from an EMBL/GenBank/DDBJ whole genome shotgun (WGS) entry which is preliminary data.</text>
</comment>
<reference evidence="2" key="1">
    <citation type="journal article" date="2019" name="Int. J. Syst. Evol. Microbiol.">
        <title>The Global Catalogue of Microorganisms (GCM) 10K type strain sequencing project: providing services to taxonomists for standard genome sequencing and annotation.</title>
        <authorList>
            <consortium name="The Broad Institute Genomics Platform"/>
            <consortium name="The Broad Institute Genome Sequencing Center for Infectious Disease"/>
            <person name="Wu L."/>
            <person name="Ma J."/>
        </authorList>
    </citation>
    <scope>NUCLEOTIDE SEQUENCE [LARGE SCALE GENOMIC DNA]</scope>
    <source>
        <strain evidence="2">CGMCC 1.16305</strain>
    </source>
</reference>
<gene>
    <name evidence="1" type="ORF">ACFQRG_15700</name>
</gene>
<accession>A0ABW2Q084</accession>